<gene>
    <name evidence="4" type="ORF">CLO192961_LOCUS305694</name>
</gene>
<dbReference type="Proteomes" id="UP000766486">
    <property type="component" value="Unassembled WGS sequence"/>
</dbReference>
<feature type="transmembrane region" description="Helical" evidence="2">
    <location>
        <begin position="50"/>
        <end position="68"/>
    </location>
</feature>
<evidence type="ECO:0000259" key="3">
    <source>
        <dbReference type="Pfam" id="PF24802"/>
    </source>
</evidence>
<dbReference type="PANTHER" id="PTHR37013">
    <property type="entry name" value="INTEGRAL MEMBRANE PROTEIN (AFU_ORTHOLOGUE AFUA_1G05950)-RELATED"/>
    <property type="match status" value="1"/>
</dbReference>
<feature type="transmembrane region" description="Helical" evidence="2">
    <location>
        <begin position="159"/>
        <end position="179"/>
    </location>
</feature>
<keyword evidence="2" id="KW-1133">Transmembrane helix</keyword>
<feature type="transmembrane region" description="Helical" evidence="2">
    <location>
        <begin position="80"/>
        <end position="103"/>
    </location>
</feature>
<proteinExistence type="predicted"/>
<dbReference type="InterPro" id="IPR056120">
    <property type="entry name" value="DUF7703"/>
</dbReference>
<keyword evidence="2" id="KW-0472">Membrane</keyword>
<protein>
    <recommendedName>
        <fullName evidence="3">DUF7703 domain-containing protein</fullName>
    </recommendedName>
</protein>
<evidence type="ECO:0000256" key="2">
    <source>
        <dbReference type="SAM" id="Phobius"/>
    </source>
</evidence>
<feature type="transmembrane region" description="Helical" evidence="2">
    <location>
        <begin position="115"/>
        <end position="139"/>
    </location>
</feature>
<dbReference type="PANTHER" id="PTHR37013:SF3">
    <property type="entry name" value="INTEGRAL MEMBRANE PROTEIN (AFU_ORTHOLOGUE AFUA_1G05950)"/>
    <property type="match status" value="1"/>
</dbReference>
<organism evidence="4 5">
    <name type="scientific">Bionectria ochroleuca</name>
    <name type="common">Gliocladium roseum</name>
    <dbReference type="NCBI Taxonomy" id="29856"/>
    <lineage>
        <taxon>Eukaryota</taxon>
        <taxon>Fungi</taxon>
        <taxon>Dikarya</taxon>
        <taxon>Ascomycota</taxon>
        <taxon>Pezizomycotina</taxon>
        <taxon>Sordariomycetes</taxon>
        <taxon>Hypocreomycetidae</taxon>
        <taxon>Hypocreales</taxon>
        <taxon>Bionectriaceae</taxon>
        <taxon>Clonostachys</taxon>
    </lineage>
</organism>
<name>A0ABY6UPD3_BIOOC</name>
<keyword evidence="2" id="KW-0812">Transmembrane</keyword>
<feature type="region of interest" description="Disordered" evidence="1">
    <location>
        <begin position="293"/>
        <end position="371"/>
    </location>
</feature>
<keyword evidence="5" id="KW-1185">Reference proteome</keyword>
<feature type="transmembrane region" description="Helical" evidence="2">
    <location>
        <begin position="200"/>
        <end position="218"/>
    </location>
</feature>
<evidence type="ECO:0000313" key="4">
    <source>
        <dbReference type="EMBL" id="VUC31697.1"/>
    </source>
</evidence>
<dbReference type="EMBL" id="CABFNS010000833">
    <property type="protein sequence ID" value="VUC31697.1"/>
    <property type="molecule type" value="Genomic_DNA"/>
</dbReference>
<feature type="compositionally biased region" description="Basic and acidic residues" evidence="1">
    <location>
        <begin position="293"/>
        <end position="309"/>
    </location>
</feature>
<comment type="caution">
    <text evidence="4">The sequence shown here is derived from an EMBL/GenBank/DDBJ whole genome shotgun (WGS) entry which is preliminary data.</text>
</comment>
<evidence type="ECO:0000313" key="5">
    <source>
        <dbReference type="Proteomes" id="UP000766486"/>
    </source>
</evidence>
<accession>A0ABY6UPD3</accession>
<feature type="transmembrane region" description="Helical" evidence="2">
    <location>
        <begin position="16"/>
        <end position="38"/>
    </location>
</feature>
<sequence length="371" mass="41575">MGYAGSGGDSSPDNNYTITILIAMCMGISLYNVLELNVLIATTFRKRSSLYFWSFLAATNGILPHTIGFLLKNLAFSTNYILYITFVAIGWVMMVTGQSLVLYSRLHLIFWHKTYLRLVLGMICVNAVILHVPIIVFMYGSNSSDSNPWVRPYMIYEKIQVTIFFLQELIISAIYIKSCSTFFGIDNIWHRSGVQKMRKHLLLVNVMIILLDIPILALEYTDYYDFQTAYKPLVYSIKLKLEFNILNDLVKLTIGNDRSRSHSQGATTSRAAASAINMSAFRPDDAEYRATIRGGTSRDADQGKSDTRPSAENAIMRSTEISVQCVERRHDDHESSESSSMRAGETSYGTTKRKGGMSATSSEVNLASRGA</sequence>
<evidence type="ECO:0000256" key="1">
    <source>
        <dbReference type="SAM" id="MobiDB-lite"/>
    </source>
</evidence>
<feature type="compositionally biased region" description="Basic and acidic residues" evidence="1">
    <location>
        <begin position="326"/>
        <end position="336"/>
    </location>
</feature>
<dbReference type="Pfam" id="PF24802">
    <property type="entry name" value="DUF7703"/>
    <property type="match status" value="1"/>
</dbReference>
<reference evidence="4 5" key="1">
    <citation type="submission" date="2019-06" db="EMBL/GenBank/DDBJ databases">
        <authorList>
            <person name="Broberg M."/>
        </authorList>
    </citation>
    <scope>NUCLEOTIDE SEQUENCE [LARGE SCALE GENOMIC DNA]</scope>
</reference>
<feature type="domain" description="DUF7703" evidence="3">
    <location>
        <begin position="20"/>
        <end position="253"/>
    </location>
</feature>